<feature type="compositionally biased region" description="Acidic residues" evidence="3">
    <location>
        <begin position="577"/>
        <end position="586"/>
    </location>
</feature>
<feature type="compositionally biased region" description="Basic and acidic residues" evidence="3">
    <location>
        <begin position="448"/>
        <end position="464"/>
    </location>
</feature>
<evidence type="ECO:0000256" key="2">
    <source>
        <dbReference type="SAM" id="Coils"/>
    </source>
</evidence>
<keyword evidence="1 2" id="KW-0175">Coiled coil</keyword>
<proteinExistence type="predicted"/>
<dbReference type="InterPro" id="IPR051293">
    <property type="entry name" value="MTUS1/CCDC69"/>
</dbReference>
<feature type="region of interest" description="Disordered" evidence="3">
    <location>
        <begin position="542"/>
        <end position="634"/>
    </location>
</feature>
<gene>
    <name evidence="4" type="ORF">BDFB_004455</name>
</gene>
<feature type="coiled-coil region" evidence="2">
    <location>
        <begin position="100"/>
        <end position="357"/>
    </location>
</feature>
<keyword evidence="5" id="KW-1185">Reference proteome</keyword>
<protein>
    <submittedName>
        <fullName evidence="4">SMC N domain containing protein</fullName>
    </submittedName>
</protein>
<sequence length="634" mass="72718">MGFKGKKNKFSSEMDIFAKEAERIKTKTYMWASIRIPKKSKECGRATVKGGRTSPVVRPPVHTRAPSKPVPRVAEALAVLVQHLVFNVEAYQVPVLKKQVQKFRHEAEEIRVACQHLEETLSEERANQTKSIDEERMKCASEISELAEKHRNQIVELNNKQYELERRLIEENEANKNLLAKQNEEKLMTLKKEFQKLQKTHEESLDILREENDAIREQIDEKNAQIEEVKHESRKLKDDYEAKEMKLKEQLQHAKSENQKLKQELAKVEEKFEEKIKAMHEENARLREENDRLLSYSNKGISIQELQSLRVVLELKQNEVGELRRALAEANQKNETLAAAEEKSAALSARCEDLQLQLQRKCDIEQNLIAENKKLCDSFKEEINQNKRLCQHNEELKWKLKQNKEVVSKVLEQAAEESSFNRSLLSSSFNERHLSSNKQNLERTLSFREQKNNSDRSWKSKNDDLSPPSSPKVKGVVEKSDSVSYVLDLDESPEIVASRIVRRSFRNSTPPKTTPTKSPSNKRPRMKFPLSLSASASAILPSNKTEYSRSRSLSNRNGEFDMEGTWVTSSPKRHDDDLDLDEDEDDLKLPALPSEIGRKNGAQALPSPKHLAGEAMISESNSEDESTSSSSVQL</sequence>
<dbReference type="Proteomes" id="UP000292052">
    <property type="component" value="Unassembled WGS sequence"/>
</dbReference>
<feature type="region of interest" description="Disordered" evidence="3">
    <location>
        <begin position="501"/>
        <end position="527"/>
    </location>
</feature>
<dbReference type="EMBL" id="QDEB01106454">
    <property type="protein sequence ID" value="RZB94433.1"/>
    <property type="molecule type" value="Genomic_DNA"/>
</dbReference>
<feature type="compositionally biased region" description="Low complexity" evidence="3">
    <location>
        <begin position="507"/>
        <end position="519"/>
    </location>
</feature>
<comment type="caution">
    <text evidence="4">The sequence shown here is derived from an EMBL/GenBank/DDBJ whole genome shotgun (WGS) entry which is preliminary data.</text>
</comment>
<evidence type="ECO:0000313" key="4">
    <source>
        <dbReference type="EMBL" id="RZB94433.1"/>
    </source>
</evidence>
<dbReference type="GO" id="GO:0005634">
    <property type="term" value="C:nucleus"/>
    <property type="evidence" value="ECO:0007669"/>
    <property type="project" value="TreeGrafter"/>
</dbReference>
<reference evidence="4 5" key="1">
    <citation type="submission" date="2017-03" db="EMBL/GenBank/DDBJ databases">
        <title>Genome of the blue death feigning beetle - Asbolus verrucosus.</title>
        <authorList>
            <person name="Rider S.D."/>
        </authorList>
    </citation>
    <scope>NUCLEOTIDE SEQUENCE [LARGE SCALE GENOMIC DNA]</scope>
    <source>
        <strain evidence="4">Butters</strain>
        <tissue evidence="4">Head and leg muscle</tissue>
    </source>
</reference>
<evidence type="ECO:0000256" key="1">
    <source>
        <dbReference type="ARBA" id="ARBA00023054"/>
    </source>
</evidence>
<dbReference type="OrthoDB" id="10038993at2759"/>
<accession>A0A482VF35</accession>
<dbReference type="GO" id="GO:0005737">
    <property type="term" value="C:cytoplasm"/>
    <property type="evidence" value="ECO:0007669"/>
    <property type="project" value="TreeGrafter"/>
</dbReference>
<organism evidence="4 5">
    <name type="scientific">Asbolus verrucosus</name>
    <name type="common">Desert ironclad beetle</name>
    <dbReference type="NCBI Taxonomy" id="1661398"/>
    <lineage>
        <taxon>Eukaryota</taxon>
        <taxon>Metazoa</taxon>
        <taxon>Ecdysozoa</taxon>
        <taxon>Arthropoda</taxon>
        <taxon>Hexapoda</taxon>
        <taxon>Insecta</taxon>
        <taxon>Pterygota</taxon>
        <taxon>Neoptera</taxon>
        <taxon>Endopterygota</taxon>
        <taxon>Coleoptera</taxon>
        <taxon>Polyphaga</taxon>
        <taxon>Cucujiformia</taxon>
        <taxon>Tenebrionidae</taxon>
        <taxon>Pimeliinae</taxon>
        <taxon>Asbolus</taxon>
    </lineage>
</organism>
<feature type="region of interest" description="Disordered" evidence="3">
    <location>
        <begin position="44"/>
        <end position="67"/>
    </location>
</feature>
<dbReference type="AlphaFoldDB" id="A0A482VF35"/>
<name>A0A482VF35_ASBVE</name>
<dbReference type="PANTHER" id="PTHR24200:SF11">
    <property type="entry name" value="TOUCAN, ISOFORM A"/>
    <property type="match status" value="1"/>
</dbReference>
<dbReference type="GO" id="GO:0008017">
    <property type="term" value="F:microtubule binding"/>
    <property type="evidence" value="ECO:0007669"/>
    <property type="project" value="TreeGrafter"/>
</dbReference>
<feature type="region of interest" description="Disordered" evidence="3">
    <location>
        <begin position="448"/>
        <end position="477"/>
    </location>
</feature>
<evidence type="ECO:0000256" key="3">
    <source>
        <dbReference type="SAM" id="MobiDB-lite"/>
    </source>
</evidence>
<dbReference type="PANTHER" id="PTHR24200">
    <property type="entry name" value="TOUCAN, ISOFORM A"/>
    <property type="match status" value="1"/>
</dbReference>
<dbReference type="STRING" id="1661398.A0A482VF35"/>
<evidence type="ECO:0000313" key="5">
    <source>
        <dbReference type="Proteomes" id="UP000292052"/>
    </source>
</evidence>